<dbReference type="Proteomes" id="UP001328733">
    <property type="component" value="Unassembled WGS sequence"/>
</dbReference>
<gene>
    <name evidence="1" type="ORF">V0288_01165</name>
</gene>
<evidence type="ECO:0000313" key="2">
    <source>
        <dbReference type="Proteomes" id="UP001328733"/>
    </source>
</evidence>
<protein>
    <recommendedName>
        <fullName evidence="3">PIN domain-containing protein</fullName>
    </recommendedName>
</protein>
<keyword evidence="2" id="KW-1185">Reference proteome</keyword>
<dbReference type="RefSeq" id="WP_332863161.1">
    <property type="nucleotide sequence ID" value="NZ_JBAFSM010000001.1"/>
</dbReference>
<sequence length="174" mass="19743">MKKVLIFDTSILCVWLQVPGKETCGSDENRWDYQKVKEVIDQEEKSGTTFILPLAAIIETGNHIAQASSQRYEKALKLAELMKLAAEQTTPWAAFTEQAEFWQEDGLKRLAEEWPKLASQGIAIGDATIKDIAEYYHRLGNEVEILTGDRGLKSYQPIVSATRQTGRSRRQKRN</sequence>
<comment type="caution">
    <text evidence="1">The sequence shown here is derived from an EMBL/GenBank/DDBJ whole genome shotgun (WGS) entry which is preliminary data.</text>
</comment>
<dbReference type="EMBL" id="JBAFSM010000001">
    <property type="protein sequence ID" value="MEG3435716.1"/>
    <property type="molecule type" value="Genomic_DNA"/>
</dbReference>
<reference evidence="1 2" key="1">
    <citation type="submission" date="2024-01" db="EMBL/GenBank/DDBJ databases">
        <title>Genomic insights into the taxonomy and metabolism of the cyanobacterium Pannus brasiliensis CCIBt3594.</title>
        <authorList>
            <person name="Machado M."/>
            <person name="Botero N.B."/>
            <person name="Andreote A.P.D."/>
            <person name="Feitosa A.M.T."/>
            <person name="Popin R."/>
            <person name="Sivonen K."/>
            <person name="Fiore M.F."/>
        </authorList>
    </citation>
    <scope>NUCLEOTIDE SEQUENCE [LARGE SCALE GENOMIC DNA]</scope>
    <source>
        <strain evidence="1 2">CCIBt3594</strain>
    </source>
</reference>
<dbReference type="AlphaFoldDB" id="A0AAW9QLX8"/>
<name>A0AAW9QLX8_9CHRO</name>
<proteinExistence type="predicted"/>
<accession>A0AAW9QLX8</accession>
<evidence type="ECO:0000313" key="1">
    <source>
        <dbReference type="EMBL" id="MEG3435716.1"/>
    </source>
</evidence>
<evidence type="ECO:0008006" key="3">
    <source>
        <dbReference type="Google" id="ProtNLM"/>
    </source>
</evidence>
<organism evidence="1 2">
    <name type="scientific">Pannus brasiliensis CCIBt3594</name>
    <dbReference type="NCBI Taxonomy" id="1427578"/>
    <lineage>
        <taxon>Bacteria</taxon>
        <taxon>Bacillati</taxon>
        <taxon>Cyanobacteriota</taxon>
        <taxon>Cyanophyceae</taxon>
        <taxon>Oscillatoriophycideae</taxon>
        <taxon>Chroococcales</taxon>
        <taxon>Microcystaceae</taxon>
        <taxon>Pannus</taxon>
    </lineage>
</organism>